<dbReference type="EMBL" id="KV427626">
    <property type="protein sequence ID" value="KZT06193.1"/>
    <property type="molecule type" value="Genomic_DNA"/>
</dbReference>
<sequence>MSAMPPLPLPRGMSEFGMLDGEKGGGEGSGSEEEVNKSYTNTRVVYLQGLGIYFGYNHN</sequence>
<gene>
    <name evidence="2" type="ORF">LAESUDRAFT_726387</name>
</gene>
<accession>A0A165E3Q0</accession>
<reference evidence="2 3" key="1">
    <citation type="journal article" date="2016" name="Mol. Biol. Evol.">
        <title>Comparative Genomics of Early-Diverging Mushroom-Forming Fungi Provides Insights into the Origins of Lignocellulose Decay Capabilities.</title>
        <authorList>
            <person name="Nagy L.G."/>
            <person name="Riley R."/>
            <person name="Tritt A."/>
            <person name="Adam C."/>
            <person name="Daum C."/>
            <person name="Floudas D."/>
            <person name="Sun H."/>
            <person name="Yadav J.S."/>
            <person name="Pangilinan J."/>
            <person name="Larsson K.H."/>
            <person name="Matsuura K."/>
            <person name="Barry K."/>
            <person name="Labutti K."/>
            <person name="Kuo R."/>
            <person name="Ohm R.A."/>
            <person name="Bhattacharya S.S."/>
            <person name="Shirouzu T."/>
            <person name="Yoshinaga Y."/>
            <person name="Martin F.M."/>
            <person name="Grigoriev I.V."/>
            <person name="Hibbett D.S."/>
        </authorList>
    </citation>
    <scope>NUCLEOTIDE SEQUENCE [LARGE SCALE GENOMIC DNA]</scope>
    <source>
        <strain evidence="2 3">93-53</strain>
    </source>
</reference>
<dbReference type="InParanoid" id="A0A165E3Q0"/>
<dbReference type="RefSeq" id="XP_040763933.1">
    <property type="nucleotide sequence ID" value="XM_040909025.1"/>
</dbReference>
<name>A0A165E3Q0_9APHY</name>
<evidence type="ECO:0000256" key="1">
    <source>
        <dbReference type="SAM" id="MobiDB-lite"/>
    </source>
</evidence>
<dbReference type="GeneID" id="63826054"/>
<proteinExistence type="predicted"/>
<organism evidence="2 3">
    <name type="scientific">Laetiporus sulphureus 93-53</name>
    <dbReference type="NCBI Taxonomy" id="1314785"/>
    <lineage>
        <taxon>Eukaryota</taxon>
        <taxon>Fungi</taxon>
        <taxon>Dikarya</taxon>
        <taxon>Basidiomycota</taxon>
        <taxon>Agaricomycotina</taxon>
        <taxon>Agaricomycetes</taxon>
        <taxon>Polyporales</taxon>
        <taxon>Laetiporus</taxon>
    </lineage>
</organism>
<feature type="region of interest" description="Disordered" evidence="1">
    <location>
        <begin position="1"/>
        <end position="37"/>
    </location>
</feature>
<protein>
    <submittedName>
        <fullName evidence="2">Uncharacterized protein</fullName>
    </submittedName>
</protein>
<dbReference type="Proteomes" id="UP000076871">
    <property type="component" value="Unassembled WGS sequence"/>
</dbReference>
<keyword evidence="3" id="KW-1185">Reference proteome</keyword>
<dbReference type="AlphaFoldDB" id="A0A165E3Q0"/>
<evidence type="ECO:0000313" key="3">
    <source>
        <dbReference type="Proteomes" id="UP000076871"/>
    </source>
</evidence>
<evidence type="ECO:0000313" key="2">
    <source>
        <dbReference type="EMBL" id="KZT06193.1"/>
    </source>
</evidence>